<sequence>MPDLLEEVDFKIQDTFLNADNLKESFSDYQVCFVSPDGTENSDPRPPFRIRLPRTLKGNTHALLGIRK</sequence>
<proteinExistence type="predicted"/>
<evidence type="ECO:0000313" key="3">
    <source>
        <dbReference type="Proteomes" id="UP001281410"/>
    </source>
</evidence>
<comment type="caution">
    <text evidence="2">The sequence shown here is derived from an EMBL/GenBank/DDBJ whole genome shotgun (WGS) entry which is preliminary data.</text>
</comment>
<protein>
    <recommendedName>
        <fullName evidence="1">RNA helicase aquarius insertion domain-containing protein</fullName>
    </recommendedName>
</protein>
<dbReference type="AlphaFoldDB" id="A0AAE0ATT9"/>
<dbReference type="Proteomes" id="UP001281410">
    <property type="component" value="Unassembled WGS sequence"/>
</dbReference>
<dbReference type="InterPro" id="IPR048967">
    <property type="entry name" value="Aquarius_insert"/>
</dbReference>
<accession>A0AAE0ATT9</accession>
<evidence type="ECO:0000313" key="2">
    <source>
        <dbReference type="EMBL" id="KAK3223700.1"/>
    </source>
</evidence>
<feature type="domain" description="RNA helicase aquarius insertion" evidence="1">
    <location>
        <begin position="5"/>
        <end position="55"/>
    </location>
</feature>
<keyword evidence="3" id="KW-1185">Reference proteome</keyword>
<dbReference type="EMBL" id="JANJYJ010000003">
    <property type="protein sequence ID" value="KAK3223700.1"/>
    <property type="molecule type" value="Genomic_DNA"/>
</dbReference>
<dbReference type="Pfam" id="PF21144">
    <property type="entry name" value="Aquarius_N_3rd"/>
    <property type="match status" value="1"/>
</dbReference>
<organism evidence="2 3">
    <name type="scientific">Dipteronia sinensis</name>
    <dbReference type="NCBI Taxonomy" id="43782"/>
    <lineage>
        <taxon>Eukaryota</taxon>
        <taxon>Viridiplantae</taxon>
        <taxon>Streptophyta</taxon>
        <taxon>Embryophyta</taxon>
        <taxon>Tracheophyta</taxon>
        <taxon>Spermatophyta</taxon>
        <taxon>Magnoliopsida</taxon>
        <taxon>eudicotyledons</taxon>
        <taxon>Gunneridae</taxon>
        <taxon>Pentapetalae</taxon>
        <taxon>rosids</taxon>
        <taxon>malvids</taxon>
        <taxon>Sapindales</taxon>
        <taxon>Sapindaceae</taxon>
        <taxon>Hippocastanoideae</taxon>
        <taxon>Acereae</taxon>
        <taxon>Dipteronia</taxon>
    </lineage>
</organism>
<reference evidence="2" key="1">
    <citation type="journal article" date="2023" name="Plant J.">
        <title>Genome sequences and population genomics provide insights into the demographic history, inbreeding, and mutation load of two 'living fossil' tree species of Dipteronia.</title>
        <authorList>
            <person name="Feng Y."/>
            <person name="Comes H.P."/>
            <person name="Chen J."/>
            <person name="Zhu S."/>
            <person name="Lu R."/>
            <person name="Zhang X."/>
            <person name="Li P."/>
            <person name="Qiu J."/>
            <person name="Olsen K.M."/>
            <person name="Qiu Y."/>
        </authorList>
    </citation>
    <scope>NUCLEOTIDE SEQUENCE</scope>
    <source>
        <strain evidence="2">NBL</strain>
    </source>
</reference>
<gene>
    <name evidence="2" type="ORF">Dsin_010725</name>
</gene>
<evidence type="ECO:0000259" key="1">
    <source>
        <dbReference type="Pfam" id="PF21144"/>
    </source>
</evidence>
<name>A0AAE0ATT9_9ROSI</name>